<dbReference type="InterPro" id="IPR013083">
    <property type="entry name" value="Znf_RING/FYVE/PHD"/>
</dbReference>
<feature type="domain" description="RING-type" evidence="1">
    <location>
        <begin position="7"/>
        <end position="45"/>
    </location>
</feature>
<sequence length="97" mass="11107">MSSKNECCICFENQKLKITNKLPCNHEMCVSCTMSLTPPICPLCRKDFSSAIEEYKNTIHRLNIQKDSPGIPFTQTEFPSLPNIRNQNDPLLRGGFW</sequence>
<accession>A0A6C0KKI4</accession>
<dbReference type="PROSITE" id="PS50089">
    <property type="entry name" value="ZF_RING_2"/>
    <property type="match status" value="1"/>
</dbReference>
<organism evidence="2">
    <name type="scientific">viral metagenome</name>
    <dbReference type="NCBI Taxonomy" id="1070528"/>
    <lineage>
        <taxon>unclassified sequences</taxon>
        <taxon>metagenomes</taxon>
        <taxon>organismal metagenomes</taxon>
    </lineage>
</organism>
<dbReference type="EMBL" id="MN740917">
    <property type="protein sequence ID" value="QHU17681.1"/>
    <property type="molecule type" value="Genomic_DNA"/>
</dbReference>
<name>A0A6C0KKI4_9ZZZZ</name>
<dbReference type="InterPro" id="IPR001841">
    <property type="entry name" value="Znf_RING"/>
</dbReference>
<evidence type="ECO:0000313" key="2">
    <source>
        <dbReference type="EMBL" id="QHU17681.1"/>
    </source>
</evidence>
<dbReference type="AlphaFoldDB" id="A0A6C0KKI4"/>
<protein>
    <recommendedName>
        <fullName evidence="1">RING-type domain-containing protein</fullName>
    </recommendedName>
</protein>
<reference evidence="2" key="1">
    <citation type="journal article" date="2020" name="Nature">
        <title>Giant virus diversity and host interactions through global metagenomics.</title>
        <authorList>
            <person name="Schulz F."/>
            <person name="Roux S."/>
            <person name="Paez-Espino D."/>
            <person name="Jungbluth S."/>
            <person name="Walsh D.A."/>
            <person name="Denef V.J."/>
            <person name="McMahon K.D."/>
            <person name="Konstantinidis K.T."/>
            <person name="Eloe-Fadrosh E.A."/>
            <person name="Kyrpides N.C."/>
            <person name="Woyke T."/>
        </authorList>
    </citation>
    <scope>NUCLEOTIDE SEQUENCE</scope>
    <source>
        <strain evidence="2">GVMAG-S-3300012919-55</strain>
    </source>
</reference>
<dbReference type="Gene3D" id="3.30.40.10">
    <property type="entry name" value="Zinc/RING finger domain, C3HC4 (zinc finger)"/>
    <property type="match status" value="1"/>
</dbReference>
<dbReference type="Pfam" id="PF13920">
    <property type="entry name" value="zf-C3HC4_3"/>
    <property type="match status" value="1"/>
</dbReference>
<dbReference type="SUPFAM" id="SSF57850">
    <property type="entry name" value="RING/U-box"/>
    <property type="match status" value="1"/>
</dbReference>
<proteinExistence type="predicted"/>
<evidence type="ECO:0000259" key="1">
    <source>
        <dbReference type="PROSITE" id="PS50089"/>
    </source>
</evidence>